<protein>
    <recommendedName>
        <fullName evidence="1">NOT2/NOT3/NOT5 C-terminal domain-containing protein</fullName>
    </recommendedName>
</protein>
<organism evidence="2 3">
    <name type="scientific">Tritrichomonas musculus</name>
    <dbReference type="NCBI Taxonomy" id="1915356"/>
    <lineage>
        <taxon>Eukaryota</taxon>
        <taxon>Metamonada</taxon>
        <taxon>Parabasalia</taxon>
        <taxon>Tritrichomonadida</taxon>
        <taxon>Tritrichomonadidae</taxon>
        <taxon>Tritrichomonas</taxon>
    </lineage>
</organism>
<evidence type="ECO:0000313" key="3">
    <source>
        <dbReference type="Proteomes" id="UP001470230"/>
    </source>
</evidence>
<dbReference type="Pfam" id="PF04153">
    <property type="entry name" value="NOT2_3_5_C"/>
    <property type="match status" value="1"/>
</dbReference>
<evidence type="ECO:0000259" key="1">
    <source>
        <dbReference type="Pfam" id="PF04153"/>
    </source>
</evidence>
<dbReference type="InterPro" id="IPR007282">
    <property type="entry name" value="NOT2/3/5_C"/>
</dbReference>
<sequence>MKQNQLDQEQPAQMRAYLKEFVQQVANLPSREKVAQIGIESSVLGLPRDNITFAKAKNYFLDAPFDTTEITRVPKQWLEFSNLQPPISIISSMPDFTLLFMFYSQPHDLVQITASEELQNRGWNYDESEMKWSYENEGGTFEFDLHSWSVKKKQQ</sequence>
<dbReference type="InterPro" id="IPR038635">
    <property type="entry name" value="CCR4-NOT_su2/3/5_C_sf"/>
</dbReference>
<evidence type="ECO:0000313" key="2">
    <source>
        <dbReference type="EMBL" id="KAK8885686.1"/>
    </source>
</evidence>
<dbReference type="EMBL" id="JAPFFF010000007">
    <property type="protein sequence ID" value="KAK8885686.1"/>
    <property type="molecule type" value="Genomic_DNA"/>
</dbReference>
<keyword evidence="3" id="KW-1185">Reference proteome</keyword>
<gene>
    <name evidence="2" type="ORF">M9Y10_041138</name>
</gene>
<reference evidence="2 3" key="1">
    <citation type="submission" date="2024-04" db="EMBL/GenBank/DDBJ databases">
        <title>Tritrichomonas musculus Genome.</title>
        <authorList>
            <person name="Alves-Ferreira E."/>
            <person name="Grigg M."/>
            <person name="Lorenzi H."/>
            <person name="Galac M."/>
        </authorList>
    </citation>
    <scope>NUCLEOTIDE SEQUENCE [LARGE SCALE GENOMIC DNA]</scope>
    <source>
        <strain evidence="2 3">EAF2021</strain>
    </source>
</reference>
<proteinExistence type="predicted"/>
<name>A0ABR2K3J0_9EUKA</name>
<feature type="domain" description="NOT2/NOT3/NOT5 C-terminal" evidence="1">
    <location>
        <begin position="81"/>
        <end position="136"/>
    </location>
</feature>
<dbReference type="Proteomes" id="UP001470230">
    <property type="component" value="Unassembled WGS sequence"/>
</dbReference>
<dbReference type="Gene3D" id="2.30.30.1020">
    <property type="entry name" value="CCR4-NOT complex subunit 2/3/5, C-terminal domain"/>
    <property type="match status" value="1"/>
</dbReference>
<accession>A0ABR2K3J0</accession>
<comment type="caution">
    <text evidence="2">The sequence shown here is derived from an EMBL/GenBank/DDBJ whole genome shotgun (WGS) entry which is preliminary data.</text>
</comment>